<feature type="compositionally biased region" description="Low complexity" evidence="1">
    <location>
        <begin position="167"/>
        <end position="192"/>
    </location>
</feature>
<keyword evidence="3" id="KW-1185">Reference proteome</keyword>
<organism evidence="2 3">
    <name type="scientific">Sclerotinia borealis (strain F-4128)</name>
    <dbReference type="NCBI Taxonomy" id="1432307"/>
    <lineage>
        <taxon>Eukaryota</taxon>
        <taxon>Fungi</taxon>
        <taxon>Dikarya</taxon>
        <taxon>Ascomycota</taxon>
        <taxon>Pezizomycotina</taxon>
        <taxon>Leotiomycetes</taxon>
        <taxon>Helotiales</taxon>
        <taxon>Sclerotiniaceae</taxon>
        <taxon>Sclerotinia</taxon>
    </lineage>
</organism>
<dbReference type="Proteomes" id="UP000019487">
    <property type="component" value="Unassembled WGS sequence"/>
</dbReference>
<evidence type="ECO:0000313" key="3">
    <source>
        <dbReference type="Proteomes" id="UP000019487"/>
    </source>
</evidence>
<name>W9C3I4_SCLBF</name>
<dbReference type="EMBL" id="AYSA01000661">
    <property type="protein sequence ID" value="ESZ90283.1"/>
    <property type="molecule type" value="Genomic_DNA"/>
</dbReference>
<feature type="region of interest" description="Disordered" evidence="1">
    <location>
        <begin position="121"/>
        <end position="211"/>
    </location>
</feature>
<feature type="compositionally biased region" description="Basic residues" evidence="1">
    <location>
        <begin position="193"/>
        <end position="211"/>
    </location>
</feature>
<dbReference type="AlphaFoldDB" id="W9C3I4"/>
<accession>W9C3I4</accession>
<proteinExistence type="predicted"/>
<comment type="caution">
    <text evidence="2">The sequence shown here is derived from an EMBL/GenBank/DDBJ whole genome shotgun (WGS) entry which is preliminary data.</text>
</comment>
<evidence type="ECO:0000256" key="1">
    <source>
        <dbReference type="SAM" id="MobiDB-lite"/>
    </source>
</evidence>
<sequence length="211" mass="23960">MSAPSFTCPKGNKRLIFSSSTSHPASQSIDKILQEFKDLWTNATPSQQKDNSFIKEAMNEFLKDVEMSKQYEDALVDRFPLMTWKLKGFQEVKKRVYNLEGEQGPAYASFLEIASGDGSDVGYEKSGGGGGDGDRELVGPKPALKKGYRRFLDDFDDDDERPSRGYQASQPPEGQQQSQQPQQIEQSGNQQRGSRRRRPRLLFRRRARREG</sequence>
<evidence type="ECO:0000313" key="2">
    <source>
        <dbReference type="EMBL" id="ESZ90283.1"/>
    </source>
</evidence>
<gene>
    <name evidence="2" type="ORF">SBOR_9333</name>
</gene>
<protein>
    <submittedName>
        <fullName evidence="2">Uncharacterized protein</fullName>
    </submittedName>
</protein>
<reference evidence="2 3" key="1">
    <citation type="journal article" date="2014" name="Genome Announc.">
        <title>Draft genome sequence of Sclerotinia borealis, a psychrophilic plant pathogenic fungus.</title>
        <authorList>
            <person name="Mardanov A.V."/>
            <person name="Beletsky A.V."/>
            <person name="Kadnikov V.V."/>
            <person name="Ignatov A.N."/>
            <person name="Ravin N.V."/>
        </authorList>
    </citation>
    <scope>NUCLEOTIDE SEQUENCE [LARGE SCALE GENOMIC DNA]</scope>
    <source>
        <strain evidence="3">F-4157</strain>
    </source>
</reference>
<dbReference type="HOGENOM" id="CLU_1305491_0_0_1"/>